<dbReference type="SUPFAM" id="SSF52738">
    <property type="entry name" value="Methylesterase CheB, C-terminal domain"/>
    <property type="match status" value="1"/>
</dbReference>
<keyword evidence="5" id="KW-0808">Transferase</keyword>
<keyword evidence="3" id="KW-0597">Phosphoprotein</keyword>
<comment type="catalytic activity">
    <reaction evidence="1">
        <text>ATP + protein L-histidine = ADP + protein N-phospho-L-histidine.</text>
        <dbReference type="EC" id="2.7.13.3"/>
    </reaction>
</comment>
<dbReference type="GO" id="GO:0006935">
    <property type="term" value="P:chemotaxis"/>
    <property type="evidence" value="ECO:0007669"/>
    <property type="project" value="UniProtKB-UniRule"/>
</dbReference>
<dbReference type="PROSITE" id="PS50112">
    <property type="entry name" value="PAS"/>
    <property type="match status" value="1"/>
</dbReference>
<keyword evidence="4" id="KW-0489">Methyltransferase</keyword>
<dbReference type="SUPFAM" id="SSF47757">
    <property type="entry name" value="Chemotaxis receptor methyltransferase CheR, N-terminal domain"/>
    <property type="match status" value="1"/>
</dbReference>
<gene>
    <name evidence="15" type="ORF">MuYL_4727</name>
</gene>
<dbReference type="Gene3D" id="3.40.50.180">
    <property type="entry name" value="Methylesterase CheB, C-terminal domain"/>
    <property type="match status" value="1"/>
</dbReference>
<dbReference type="PROSITE" id="PS50109">
    <property type="entry name" value="HIS_KIN"/>
    <property type="match status" value="1"/>
</dbReference>
<dbReference type="InterPro" id="IPR029063">
    <property type="entry name" value="SAM-dependent_MTases_sf"/>
</dbReference>
<dbReference type="InterPro" id="IPR036097">
    <property type="entry name" value="HisK_dim/P_sf"/>
</dbReference>
<accession>A0A223P3I5</accession>
<feature type="domain" description="PAS" evidence="11">
    <location>
        <begin position="871"/>
        <end position="942"/>
    </location>
</feature>
<feature type="coiled-coil region" evidence="9">
    <location>
        <begin position="854"/>
        <end position="881"/>
    </location>
</feature>
<evidence type="ECO:0000256" key="2">
    <source>
        <dbReference type="ARBA" id="ARBA00001541"/>
    </source>
</evidence>
<keyword evidence="16" id="KW-1185">Reference proteome</keyword>
<dbReference type="PRINTS" id="PR00996">
    <property type="entry name" value="CHERMTFRASE"/>
</dbReference>
<dbReference type="PROSITE" id="PS50113">
    <property type="entry name" value="PAC"/>
    <property type="match status" value="1"/>
</dbReference>
<keyword evidence="6" id="KW-0949">S-adenosyl-L-methionine</keyword>
<evidence type="ECO:0000256" key="3">
    <source>
        <dbReference type="ARBA" id="ARBA00022553"/>
    </source>
</evidence>
<dbReference type="Pfam" id="PF02518">
    <property type="entry name" value="HATPase_c"/>
    <property type="match status" value="1"/>
</dbReference>
<dbReference type="Gene3D" id="3.30.565.10">
    <property type="entry name" value="Histidine kinase-like ATPase, C-terminal domain"/>
    <property type="match status" value="1"/>
</dbReference>
<feature type="active site" evidence="8">
    <location>
        <position position="143"/>
    </location>
</feature>
<proteinExistence type="predicted"/>
<dbReference type="Pfam" id="PF01739">
    <property type="entry name" value="CheR"/>
    <property type="match status" value="1"/>
</dbReference>
<dbReference type="OrthoDB" id="9813151at2"/>
<dbReference type="Gene3D" id="3.40.50.150">
    <property type="entry name" value="Vaccinia Virus protein VP39"/>
    <property type="match status" value="1"/>
</dbReference>
<dbReference type="Pfam" id="PF00512">
    <property type="entry name" value="HisKA"/>
    <property type="match status" value="1"/>
</dbReference>
<feature type="domain" description="CheR-type methyltransferase" evidence="14">
    <location>
        <begin position="210"/>
        <end position="482"/>
    </location>
</feature>
<evidence type="ECO:0000259" key="14">
    <source>
        <dbReference type="PROSITE" id="PS50123"/>
    </source>
</evidence>
<dbReference type="InterPro" id="IPR000673">
    <property type="entry name" value="Sig_transdc_resp-reg_Me-estase"/>
</dbReference>
<dbReference type="GO" id="GO:0008983">
    <property type="term" value="F:protein-glutamate O-methyltransferase activity"/>
    <property type="evidence" value="ECO:0007669"/>
    <property type="project" value="UniProtKB-EC"/>
</dbReference>
<dbReference type="Gene3D" id="3.30.450.20">
    <property type="entry name" value="PAS domain"/>
    <property type="match status" value="2"/>
</dbReference>
<feature type="domain" description="CheB-type methylesterase" evidence="13">
    <location>
        <begin position="2"/>
        <end position="196"/>
    </location>
</feature>
<evidence type="ECO:0000256" key="8">
    <source>
        <dbReference type="PROSITE-ProRule" id="PRU00050"/>
    </source>
</evidence>
<reference evidence="15 16" key="1">
    <citation type="submission" date="2017-08" db="EMBL/GenBank/DDBJ databases">
        <title>Complete genome sequence of Mucilaginibacter sp. strain BJC16-A31.</title>
        <authorList>
            <consortium name="Henan University of Science and Technology"/>
            <person name="You X."/>
        </authorList>
    </citation>
    <scope>NUCLEOTIDE SEQUENCE [LARGE SCALE GENOMIC DNA]</scope>
    <source>
        <strain evidence="15 16">BJC16-A31</strain>
    </source>
</reference>
<dbReference type="InterPro" id="IPR000014">
    <property type="entry name" value="PAS"/>
</dbReference>
<keyword evidence="7" id="KW-0418">Kinase</keyword>
<dbReference type="SMART" id="SM00138">
    <property type="entry name" value="MeTrc"/>
    <property type="match status" value="1"/>
</dbReference>
<dbReference type="PANTHER" id="PTHR24422:SF27">
    <property type="entry name" value="PROTEIN-GLUTAMATE O-METHYLTRANSFERASE"/>
    <property type="match status" value="1"/>
</dbReference>
<dbReference type="AlphaFoldDB" id="A0A223P3I5"/>
<dbReference type="SUPFAM" id="SSF55874">
    <property type="entry name" value="ATPase domain of HSP90 chaperone/DNA topoisomerase II/histidine kinase"/>
    <property type="match status" value="1"/>
</dbReference>
<dbReference type="SUPFAM" id="SSF53335">
    <property type="entry name" value="S-adenosyl-L-methionine-dependent methyltransferases"/>
    <property type="match status" value="1"/>
</dbReference>
<dbReference type="GO" id="GO:0005737">
    <property type="term" value="C:cytoplasm"/>
    <property type="evidence" value="ECO:0007669"/>
    <property type="project" value="InterPro"/>
</dbReference>
<dbReference type="PROSITE" id="PS50123">
    <property type="entry name" value="CHER"/>
    <property type="match status" value="1"/>
</dbReference>
<dbReference type="SMART" id="SM00388">
    <property type="entry name" value="HisKA"/>
    <property type="match status" value="1"/>
</dbReference>
<dbReference type="SUPFAM" id="SSF47384">
    <property type="entry name" value="Homodimeric domain of signal transducing histidine kinase"/>
    <property type="match status" value="1"/>
</dbReference>
<dbReference type="SUPFAM" id="SSF55785">
    <property type="entry name" value="PYP-like sensor domain (PAS domain)"/>
    <property type="match status" value="2"/>
</dbReference>
<keyword evidence="8" id="KW-0378">Hydrolase</keyword>
<sequence>MPLPNLVDKDLVLSDNQFPVVGIGASAGGIEAFKLFLQSVPEKSGMAYVFVQHLSPDYNSYLPEIFKKSTKIPVLLIADNIHLEPDHVYIIPPGYILTATDGILKLEPIKNKKVKTIDIFFSSLAVVHQSFAIGIVLSGALDDGTVGLQVIKAYGGLTFAQSEDSATFDSMPRSAIRSGAVDFILPAEQIMSKLISINQPFNDGTIEGQIGKNEPEHDEEIFKQLLTVLRIRRGVDFVNYKQSTIKRRIVRRMALVKIEKPKEYLNFLRENKPEQDALYNDMLISVTNFFRDPQSFEVLCESILPAILIHKTPNEAIRIWVAGCATGEEAYSIAICLQEYLGDKASARKIQIFATDVSEIAIARARTGIYRQNDLGGLSTLQIQQFFNKLDGSYQVNKTIRDMCVFAHHNLLKDPPFSRIDLVSCRNVMIYLEPVLQKRALSTFHYALNERGYLMLGKSETIGTSTDIFTHVNKTQKIYQSKGPHGRVRAVTSERSEQTLKAIDQIIPENSSENDINKVADALLLSKYTPAGVMVNQSFDITQFRGKTDPWLAVSPGKPSFNVLKMAREGLSFEIRSLLHLAKTKQEAMRKEGISFKIDNERHYVNIEVVPLSDTEDNYYLILFQNSMLSEPSSLTDSSKLNSRHTPENINAWVQQIDQLEKELTQTREDMRSITETQEAANEELQSANEELLSGSEELRSLNEELETSTEELQSSNEEITIVNNELLDRNEQLNNSRKYTEEIFNTIHDPLVILDKDLVVLRATDGFYNMFRVNEEDTEGKFIYDLGNKQWDIPALREQLEKTLPQQGFFKAFEVDHIFSTIGRRIMQLTARQFDTYTDEKLTLLAIHDITDKRKVEEGLAEAERLLAESKERLHFAIESAGIGAWDFNPITKELIWDNRCKELYGLAPADSIDYAGFLSYIHTDDRSATDNSINKTLKGANRGEFNEEYRTIGKNDQKLRWIKSKGKAYFDKDNKATRFIGTVLDVSIEKDAEQSTIEMLRKKDEFISIASHELKTPVTSLKASLQLLDRMKNDPSPMLPRFLDQANRSMLKITHLIDELLNVNSMKEGQLRLNKSVFVIAGMLKDCCGHVRAAGVHELVVQGDETLKVDADEDRIEQVVVNLVNNVVKYAPESKNIYFIVEKEGNTAKVSVKDTGLGISADKIPHLFDRYYRADYGGGQYSGMGLGLYISSEIIKRHGGKIGVQSEVGKGSTFWFTLPL</sequence>
<keyword evidence="8" id="KW-0145">Chemotaxis</keyword>
<dbReference type="Pfam" id="PF08447">
    <property type="entry name" value="PAS_3"/>
    <property type="match status" value="1"/>
</dbReference>
<dbReference type="InterPro" id="IPR036890">
    <property type="entry name" value="HATPase_C_sf"/>
</dbReference>
<feature type="coiled-coil region" evidence="9">
    <location>
        <begin position="650"/>
        <end position="737"/>
    </location>
</feature>
<dbReference type="GO" id="GO:0032259">
    <property type="term" value="P:methylation"/>
    <property type="evidence" value="ECO:0007669"/>
    <property type="project" value="UniProtKB-KW"/>
</dbReference>
<keyword evidence="9" id="KW-0175">Coiled coil</keyword>
<feature type="active site" evidence="8">
    <location>
        <position position="26"/>
    </location>
</feature>
<dbReference type="InterPro" id="IPR000780">
    <property type="entry name" value="CheR_MeTrfase"/>
</dbReference>
<feature type="domain" description="Histidine kinase" evidence="10">
    <location>
        <begin position="1011"/>
        <end position="1222"/>
    </location>
</feature>
<dbReference type="Gene3D" id="1.10.155.10">
    <property type="entry name" value="Chemotaxis receptor methyltransferase CheR, N-terminal domain"/>
    <property type="match status" value="1"/>
</dbReference>
<name>A0A223P3I5_9SPHI</name>
<protein>
    <submittedName>
        <fullName evidence="15">Chemotaxis protein CheR</fullName>
    </submittedName>
</protein>
<evidence type="ECO:0000256" key="6">
    <source>
        <dbReference type="ARBA" id="ARBA00022691"/>
    </source>
</evidence>
<dbReference type="SMART" id="SM00091">
    <property type="entry name" value="PAS"/>
    <property type="match status" value="2"/>
</dbReference>
<dbReference type="InterPro" id="IPR022641">
    <property type="entry name" value="CheR_N"/>
</dbReference>
<dbReference type="Pfam" id="PF01339">
    <property type="entry name" value="CheB_methylest"/>
    <property type="match status" value="1"/>
</dbReference>
<dbReference type="InterPro" id="IPR035909">
    <property type="entry name" value="CheB_C"/>
</dbReference>
<dbReference type="FunFam" id="3.30.565.10:FF:000006">
    <property type="entry name" value="Sensor histidine kinase WalK"/>
    <property type="match status" value="1"/>
</dbReference>
<dbReference type="CDD" id="cd00082">
    <property type="entry name" value="HisKA"/>
    <property type="match status" value="1"/>
</dbReference>
<evidence type="ECO:0000313" key="15">
    <source>
        <dbReference type="EMBL" id="ASU36610.1"/>
    </source>
</evidence>
<evidence type="ECO:0000256" key="5">
    <source>
        <dbReference type="ARBA" id="ARBA00022679"/>
    </source>
</evidence>
<evidence type="ECO:0000256" key="7">
    <source>
        <dbReference type="ARBA" id="ARBA00022777"/>
    </source>
</evidence>
<dbReference type="Pfam" id="PF03705">
    <property type="entry name" value="CheR_N"/>
    <property type="match status" value="1"/>
</dbReference>
<organism evidence="15 16">
    <name type="scientific">Mucilaginibacter xinganensis</name>
    <dbReference type="NCBI Taxonomy" id="1234841"/>
    <lineage>
        <taxon>Bacteria</taxon>
        <taxon>Pseudomonadati</taxon>
        <taxon>Bacteroidota</taxon>
        <taxon>Sphingobacteriia</taxon>
        <taxon>Sphingobacteriales</taxon>
        <taxon>Sphingobacteriaceae</taxon>
        <taxon>Mucilaginibacter</taxon>
    </lineage>
</organism>
<evidence type="ECO:0000256" key="1">
    <source>
        <dbReference type="ARBA" id="ARBA00000085"/>
    </source>
</evidence>
<dbReference type="GO" id="GO:0000156">
    <property type="term" value="F:phosphorelay response regulator activity"/>
    <property type="evidence" value="ECO:0007669"/>
    <property type="project" value="InterPro"/>
</dbReference>
<dbReference type="InterPro" id="IPR000700">
    <property type="entry name" value="PAS-assoc_C"/>
</dbReference>
<feature type="domain" description="PAC" evidence="12">
    <location>
        <begin position="947"/>
        <end position="1000"/>
    </location>
</feature>
<dbReference type="PROSITE" id="PS50122">
    <property type="entry name" value="CHEB"/>
    <property type="match status" value="1"/>
</dbReference>
<dbReference type="SMART" id="SM00387">
    <property type="entry name" value="HATPase_c"/>
    <property type="match status" value="1"/>
</dbReference>
<evidence type="ECO:0000259" key="12">
    <source>
        <dbReference type="PROSITE" id="PS50113"/>
    </source>
</evidence>
<evidence type="ECO:0000259" key="13">
    <source>
        <dbReference type="PROSITE" id="PS50122"/>
    </source>
</evidence>
<dbReference type="GO" id="GO:0000155">
    <property type="term" value="F:phosphorelay sensor kinase activity"/>
    <property type="evidence" value="ECO:0007669"/>
    <property type="project" value="InterPro"/>
</dbReference>
<dbReference type="InterPro" id="IPR003661">
    <property type="entry name" value="HisK_dim/P_dom"/>
</dbReference>
<dbReference type="PANTHER" id="PTHR24422">
    <property type="entry name" value="CHEMOTAXIS PROTEIN METHYLTRANSFERASE"/>
    <property type="match status" value="1"/>
</dbReference>
<dbReference type="GO" id="GO:0008984">
    <property type="term" value="F:protein-glutamate methylesterase activity"/>
    <property type="evidence" value="ECO:0007669"/>
    <property type="project" value="InterPro"/>
</dbReference>
<evidence type="ECO:0000313" key="16">
    <source>
        <dbReference type="Proteomes" id="UP000215002"/>
    </source>
</evidence>
<dbReference type="EMBL" id="CP022743">
    <property type="protein sequence ID" value="ASU36610.1"/>
    <property type="molecule type" value="Genomic_DNA"/>
</dbReference>
<dbReference type="Proteomes" id="UP000215002">
    <property type="component" value="Chromosome"/>
</dbReference>
<evidence type="ECO:0000256" key="9">
    <source>
        <dbReference type="SAM" id="Coils"/>
    </source>
</evidence>
<evidence type="ECO:0000256" key="4">
    <source>
        <dbReference type="ARBA" id="ARBA00022603"/>
    </source>
</evidence>
<dbReference type="KEGG" id="muc:MuYL_4727"/>
<feature type="active site" evidence="8">
    <location>
        <position position="53"/>
    </location>
</feature>
<dbReference type="InterPro" id="IPR035965">
    <property type="entry name" value="PAS-like_dom_sf"/>
</dbReference>
<dbReference type="InterPro" id="IPR050903">
    <property type="entry name" value="Bact_Chemotaxis_MeTrfase"/>
</dbReference>
<comment type="catalytic activity">
    <reaction evidence="2">
        <text>L-glutamyl-[protein] + S-adenosyl-L-methionine = [protein]-L-glutamate 5-O-methyl ester + S-adenosyl-L-homocysteine</text>
        <dbReference type="Rhea" id="RHEA:24452"/>
        <dbReference type="Rhea" id="RHEA-COMP:10208"/>
        <dbReference type="Rhea" id="RHEA-COMP:10311"/>
        <dbReference type="ChEBI" id="CHEBI:29973"/>
        <dbReference type="ChEBI" id="CHEBI:57856"/>
        <dbReference type="ChEBI" id="CHEBI:59789"/>
        <dbReference type="ChEBI" id="CHEBI:82795"/>
        <dbReference type="EC" id="2.1.1.80"/>
    </reaction>
</comment>
<evidence type="ECO:0000259" key="11">
    <source>
        <dbReference type="PROSITE" id="PS50112"/>
    </source>
</evidence>
<dbReference type="CDD" id="cd16434">
    <property type="entry name" value="CheB-CheR_fusion"/>
    <property type="match status" value="1"/>
</dbReference>
<dbReference type="RefSeq" id="WP_094572607.1">
    <property type="nucleotide sequence ID" value="NZ_CP022743.1"/>
</dbReference>
<dbReference type="InterPro" id="IPR036804">
    <property type="entry name" value="CheR_N_sf"/>
</dbReference>
<dbReference type="InterPro" id="IPR003594">
    <property type="entry name" value="HATPase_dom"/>
</dbReference>
<evidence type="ECO:0000259" key="10">
    <source>
        <dbReference type="PROSITE" id="PS50109"/>
    </source>
</evidence>
<dbReference type="Gene3D" id="1.10.287.130">
    <property type="match status" value="1"/>
</dbReference>
<dbReference type="InterPro" id="IPR005467">
    <property type="entry name" value="His_kinase_dom"/>
</dbReference>
<dbReference type="InterPro" id="IPR013655">
    <property type="entry name" value="PAS_fold_3"/>
</dbReference>
<dbReference type="InterPro" id="IPR022642">
    <property type="entry name" value="CheR_C"/>
</dbReference>